<dbReference type="InterPro" id="IPR010865">
    <property type="entry name" value="DUF1499"/>
</dbReference>
<dbReference type="EMBL" id="BAABLX010000080">
    <property type="protein sequence ID" value="GAA4961163.1"/>
    <property type="molecule type" value="Genomic_DNA"/>
</dbReference>
<comment type="caution">
    <text evidence="2">The sequence shown here is derived from an EMBL/GenBank/DDBJ whole genome shotgun (WGS) entry which is preliminary data.</text>
</comment>
<evidence type="ECO:0000256" key="1">
    <source>
        <dbReference type="SAM" id="Phobius"/>
    </source>
</evidence>
<dbReference type="RefSeq" id="WP_345428019.1">
    <property type="nucleotide sequence ID" value="NZ_AP031496.1"/>
</dbReference>
<gene>
    <name evidence="2" type="ORF">GCM10025791_48290</name>
</gene>
<dbReference type="PANTHER" id="PTHR34801">
    <property type="entry name" value="EXPRESSED PROTEIN"/>
    <property type="match status" value="1"/>
</dbReference>
<dbReference type="PIRSF" id="PIRSF026426">
    <property type="entry name" value="DUF1499"/>
    <property type="match status" value="1"/>
</dbReference>
<keyword evidence="1" id="KW-0812">Transmembrane</keyword>
<accession>A0AAV3UA77</accession>
<protein>
    <submittedName>
        <fullName evidence="2">DUF1499 domain-containing protein</fullName>
    </submittedName>
</protein>
<keyword evidence="3" id="KW-1185">Reference proteome</keyword>
<evidence type="ECO:0000313" key="3">
    <source>
        <dbReference type="Proteomes" id="UP001409585"/>
    </source>
</evidence>
<dbReference type="PANTHER" id="PTHR34801:SF6">
    <property type="entry name" value="SLL1620 PROTEIN"/>
    <property type="match status" value="1"/>
</dbReference>
<name>A0AAV3UA77_9ALTE</name>
<dbReference type="AlphaFoldDB" id="A0AAV3UA77"/>
<sequence length="157" mass="16926">MVERILVAGGLVLLALILIAVIALALQGVKSRAGKPPGLVAGQLQACSSRPNCQVTDHVRDTAHYTDPIILSESQTESAMDQVVLTIESMGGFVAARNDAYLAAEFKSSLFGFVDDFEVRLDSDKRVLHLRSASRVGYSDMGVNAKRIEAFRKAFSS</sequence>
<keyword evidence="1" id="KW-1133">Transmembrane helix</keyword>
<dbReference type="Proteomes" id="UP001409585">
    <property type="component" value="Unassembled WGS sequence"/>
</dbReference>
<dbReference type="Pfam" id="PF07386">
    <property type="entry name" value="DUF1499"/>
    <property type="match status" value="1"/>
</dbReference>
<evidence type="ECO:0000313" key="2">
    <source>
        <dbReference type="EMBL" id="GAA4961163.1"/>
    </source>
</evidence>
<organism evidence="2 3">
    <name type="scientific">Halioxenophilus aromaticivorans</name>
    <dbReference type="NCBI Taxonomy" id="1306992"/>
    <lineage>
        <taxon>Bacteria</taxon>
        <taxon>Pseudomonadati</taxon>
        <taxon>Pseudomonadota</taxon>
        <taxon>Gammaproteobacteria</taxon>
        <taxon>Alteromonadales</taxon>
        <taxon>Alteromonadaceae</taxon>
        <taxon>Halioxenophilus</taxon>
    </lineage>
</organism>
<reference evidence="3" key="1">
    <citation type="journal article" date="2019" name="Int. J. Syst. Evol. Microbiol.">
        <title>The Global Catalogue of Microorganisms (GCM) 10K type strain sequencing project: providing services to taxonomists for standard genome sequencing and annotation.</title>
        <authorList>
            <consortium name="The Broad Institute Genomics Platform"/>
            <consortium name="The Broad Institute Genome Sequencing Center for Infectious Disease"/>
            <person name="Wu L."/>
            <person name="Ma J."/>
        </authorList>
    </citation>
    <scope>NUCLEOTIDE SEQUENCE [LARGE SCALE GENOMIC DNA]</scope>
    <source>
        <strain evidence="3">JCM 19134</strain>
    </source>
</reference>
<feature type="transmembrane region" description="Helical" evidence="1">
    <location>
        <begin position="6"/>
        <end position="26"/>
    </location>
</feature>
<keyword evidence="1" id="KW-0472">Membrane</keyword>
<proteinExistence type="predicted"/>